<gene>
    <name evidence="2" type="ORF">GNI_175920</name>
</gene>
<reference evidence="2" key="1">
    <citation type="submission" date="2013-12" db="EMBL/GenBank/DDBJ databases">
        <authorList>
            <person name="Omoto C.K."/>
            <person name="Sibley D."/>
            <person name="Venepally P."/>
            <person name="Hadjithomas M."/>
            <person name="Karamycheva S."/>
            <person name="Brunk B."/>
            <person name="Roos D."/>
            <person name="Caler E."/>
            <person name="Lorenzi H."/>
        </authorList>
    </citation>
    <scope>NUCLEOTIDE SEQUENCE</scope>
</reference>
<dbReference type="Proteomes" id="UP000019763">
    <property type="component" value="Unassembled WGS sequence"/>
</dbReference>
<name>A0A023AY30_GRENI</name>
<keyword evidence="1" id="KW-1133">Transmembrane helix</keyword>
<organism evidence="2 3">
    <name type="scientific">Gregarina niphandrodes</name>
    <name type="common">Septate eugregarine</name>
    <dbReference type="NCBI Taxonomy" id="110365"/>
    <lineage>
        <taxon>Eukaryota</taxon>
        <taxon>Sar</taxon>
        <taxon>Alveolata</taxon>
        <taxon>Apicomplexa</taxon>
        <taxon>Conoidasida</taxon>
        <taxon>Gregarinasina</taxon>
        <taxon>Eugregarinorida</taxon>
        <taxon>Gregarinidae</taxon>
        <taxon>Gregarina</taxon>
    </lineage>
</organism>
<protein>
    <submittedName>
        <fullName evidence="2">Transmembrane protein</fullName>
    </submittedName>
</protein>
<evidence type="ECO:0000313" key="2">
    <source>
        <dbReference type="EMBL" id="EZG43358.1"/>
    </source>
</evidence>
<dbReference type="GeneID" id="22915957"/>
<dbReference type="AlphaFoldDB" id="A0A023AY30"/>
<evidence type="ECO:0000256" key="1">
    <source>
        <dbReference type="SAM" id="Phobius"/>
    </source>
</evidence>
<dbReference type="VEuPathDB" id="CryptoDB:GNI_175920"/>
<proteinExistence type="predicted"/>
<accession>A0A023AY30</accession>
<keyword evidence="3" id="KW-1185">Reference proteome</keyword>
<sequence length="176" mass="19981">MRTLQSAQWRNAQLVRGLFAVVVSGAKFEMEMTELRSSETSSANEQDRLMEEGVMEEGLVERETRLLGGLFAESQWYVDEDVEEPQFTLGETNWREQEPFAVMVQWLAALDKSGVAASDSDDRVSVEWSGSKLSEWSLEMAKRRKRFHKMLTVTFTAVGVLVGGLYIWDMFTGPTP</sequence>
<comment type="caution">
    <text evidence="2">The sequence shown here is derived from an EMBL/GenBank/DDBJ whole genome shotgun (WGS) entry which is preliminary data.</text>
</comment>
<keyword evidence="1" id="KW-0472">Membrane</keyword>
<dbReference type="RefSeq" id="XP_011134667.1">
    <property type="nucleotide sequence ID" value="XM_011136365.1"/>
</dbReference>
<feature type="transmembrane region" description="Helical" evidence="1">
    <location>
        <begin position="150"/>
        <end position="168"/>
    </location>
</feature>
<dbReference type="EMBL" id="AFNH02001324">
    <property type="protein sequence ID" value="EZG43358.1"/>
    <property type="molecule type" value="Genomic_DNA"/>
</dbReference>
<evidence type="ECO:0000313" key="3">
    <source>
        <dbReference type="Proteomes" id="UP000019763"/>
    </source>
</evidence>
<keyword evidence="1 2" id="KW-0812">Transmembrane</keyword>